<dbReference type="Gene3D" id="2.40.30.170">
    <property type="match status" value="1"/>
</dbReference>
<evidence type="ECO:0000256" key="1">
    <source>
        <dbReference type="ARBA" id="ARBA00009477"/>
    </source>
</evidence>
<keyword evidence="10" id="KW-1185">Reference proteome</keyword>
<dbReference type="Pfam" id="PF25869">
    <property type="entry name" value="3HB_CusB"/>
    <property type="match status" value="1"/>
</dbReference>
<dbReference type="InterPro" id="IPR051909">
    <property type="entry name" value="MFP_Cation_Efflux"/>
</dbReference>
<evidence type="ECO:0000313" key="9">
    <source>
        <dbReference type="EMBL" id="MCD2516726.1"/>
    </source>
</evidence>
<sequence length="517" mass="54570">MIKNKHLFVALAVAGVLSALGAGLYWAGVQHGMHTAMPAMGGGDSSAGGGKVDPANGKKILYWHDPMVPGQRFDKPGKSPFMDMQLVPVYADEAGAEHGVSISPQVQQNLGVRTVVARRGPLAPVVNAVGNVAYNERELVVLQARSSGFIERVYVRAPFERVTKGQPLAELYVPDWVAAQEEFFTVKRMGDAAGGLLDGARQRMRLAGMTDAQIRQVEASDKVHARLTVTAPLGGVVTELGVREGMTVGVGTLLFRINGLRSVWVEAELPEAMAGQVPVGSPIEARAAALPSTVLKGKVAALLPRLDPATRTLQARIELDNPGGRLVPGMFVTVDLSPARGVDVLQVPSEAVIRTGTRSVVIVARGEGSFAPVEVQTGLEANGQTEIRQGLEAGQQVVLSGQFLIDSEASLRGAMRRLSPTPEATRSGKAAVKPTHRGEGRVESIGPDEIVLSHGPIPTLKWPAMTMGFKLPAAGLPKDVAVGDTVTFTIAEVEEGSYQVLTIARAASAGSRQWAAQ</sequence>
<comment type="caution">
    <text evidence="9">The sequence shown here is derived from an EMBL/GenBank/DDBJ whole genome shotgun (WGS) entry which is preliminary data.</text>
</comment>
<evidence type="ECO:0000256" key="3">
    <source>
        <dbReference type="SAM" id="MobiDB-lite"/>
    </source>
</evidence>
<proteinExistence type="inferred from homology"/>
<dbReference type="NCBIfam" id="TIGR01730">
    <property type="entry name" value="RND_mfp"/>
    <property type="match status" value="1"/>
</dbReference>
<dbReference type="InterPro" id="IPR045800">
    <property type="entry name" value="HMBD"/>
</dbReference>
<dbReference type="InterPro" id="IPR006143">
    <property type="entry name" value="RND_pump_MFP"/>
</dbReference>
<feature type="domain" description="CusB-like beta-barrel" evidence="7">
    <location>
        <begin position="262"/>
        <end position="338"/>
    </location>
</feature>
<dbReference type="Gene3D" id="2.40.420.20">
    <property type="match status" value="1"/>
</dbReference>
<dbReference type="InterPro" id="IPR058791">
    <property type="entry name" value="3HB_CusB"/>
</dbReference>
<dbReference type="Pfam" id="PF25954">
    <property type="entry name" value="Beta-barrel_RND_2"/>
    <property type="match status" value="1"/>
</dbReference>
<dbReference type="RefSeq" id="WP_231058029.1">
    <property type="nucleotide sequence ID" value="NZ_JAJNOC010000002.1"/>
</dbReference>
<dbReference type="InterPro" id="IPR021647">
    <property type="entry name" value="CusF_Ec"/>
</dbReference>
<evidence type="ECO:0000259" key="7">
    <source>
        <dbReference type="Pfam" id="PF25954"/>
    </source>
</evidence>
<evidence type="ECO:0000259" key="4">
    <source>
        <dbReference type="Pfam" id="PF19335"/>
    </source>
</evidence>
<protein>
    <submittedName>
        <fullName evidence="9">Efflux RND transporter periplasmic adaptor subunit</fullName>
    </submittedName>
</protein>
<comment type="similarity">
    <text evidence="1">Belongs to the membrane fusion protein (MFP) (TC 8.A.1) family.</text>
</comment>
<dbReference type="SUPFAM" id="SSF111369">
    <property type="entry name" value="HlyD-like secretion proteins"/>
    <property type="match status" value="1"/>
</dbReference>
<dbReference type="InterPro" id="IPR042230">
    <property type="entry name" value="CusF_sf"/>
</dbReference>
<evidence type="ECO:0000259" key="8">
    <source>
        <dbReference type="Pfam" id="PF25975"/>
    </source>
</evidence>
<dbReference type="EMBL" id="JAJNOC010000002">
    <property type="protein sequence ID" value="MCD2516726.1"/>
    <property type="molecule type" value="Genomic_DNA"/>
</dbReference>
<feature type="domain" description="CusB-like three alpha-helical bundle" evidence="5">
    <location>
        <begin position="175"/>
        <end position="224"/>
    </location>
</feature>
<gene>
    <name evidence="9" type="ORF">LQ564_10445</name>
</gene>
<evidence type="ECO:0000313" key="10">
    <source>
        <dbReference type="Proteomes" id="UP001179361"/>
    </source>
</evidence>
<feature type="domain" description="CusB-like barrel-sandwich hybrid" evidence="6">
    <location>
        <begin position="140"/>
        <end position="258"/>
    </location>
</feature>
<dbReference type="PANTHER" id="PTHR30097">
    <property type="entry name" value="CATION EFFLUX SYSTEM PROTEIN CUSB"/>
    <property type="match status" value="1"/>
</dbReference>
<dbReference type="Proteomes" id="UP001179361">
    <property type="component" value="Unassembled WGS sequence"/>
</dbReference>
<dbReference type="InterPro" id="IPR058790">
    <property type="entry name" value="BSH_CusB"/>
</dbReference>
<evidence type="ECO:0000259" key="5">
    <source>
        <dbReference type="Pfam" id="PF25869"/>
    </source>
</evidence>
<dbReference type="Gene3D" id="6.10.140.730">
    <property type="match status" value="1"/>
</dbReference>
<dbReference type="Pfam" id="PF19335">
    <property type="entry name" value="HMBD"/>
    <property type="match status" value="1"/>
</dbReference>
<keyword evidence="2" id="KW-0813">Transport</keyword>
<evidence type="ECO:0000259" key="6">
    <source>
        <dbReference type="Pfam" id="PF25919"/>
    </source>
</evidence>
<evidence type="ECO:0000256" key="2">
    <source>
        <dbReference type="ARBA" id="ARBA00022448"/>
    </source>
</evidence>
<name>A0ABS8Q4Q7_9BURK</name>
<dbReference type="InterPro" id="IPR058649">
    <property type="entry name" value="CzcB_C"/>
</dbReference>
<dbReference type="Pfam" id="PF25975">
    <property type="entry name" value="CzcB_C"/>
    <property type="match status" value="1"/>
</dbReference>
<dbReference type="InterPro" id="IPR058792">
    <property type="entry name" value="Beta-barrel_RND_2"/>
</dbReference>
<accession>A0ABS8Q4Q7</accession>
<feature type="region of interest" description="Disordered" evidence="3">
    <location>
        <begin position="419"/>
        <end position="441"/>
    </location>
</feature>
<feature type="domain" description="Heavy metal binding" evidence="4">
    <location>
        <begin position="62"/>
        <end position="89"/>
    </location>
</feature>
<dbReference type="Gene3D" id="2.40.50.320">
    <property type="entry name" value="Copper binding periplasmic protein CusF"/>
    <property type="match status" value="1"/>
</dbReference>
<reference evidence="9" key="1">
    <citation type="submission" date="2021-11" db="EMBL/GenBank/DDBJ databases">
        <title>The complete genome of Massilia sp sp. G4R7.</title>
        <authorList>
            <person name="Liu L."/>
            <person name="Yue J."/>
            <person name="Yuan J."/>
            <person name="Yang F."/>
            <person name="Li L."/>
        </authorList>
    </citation>
    <scope>NUCLEOTIDE SEQUENCE</scope>
    <source>
        <strain evidence="9">G4R7</strain>
    </source>
</reference>
<organism evidence="9 10">
    <name type="scientific">Massilia phyllostachyos</name>
    <dbReference type="NCBI Taxonomy" id="2898585"/>
    <lineage>
        <taxon>Bacteria</taxon>
        <taxon>Pseudomonadati</taxon>
        <taxon>Pseudomonadota</taxon>
        <taxon>Betaproteobacteria</taxon>
        <taxon>Burkholderiales</taxon>
        <taxon>Oxalobacteraceae</taxon>
        <taxon>Telluria group</taxon>
        <taxon>Massilia</taxon>
    </lineage>
</organism>
<dbReference type="Gene3D" id="2.40.50.100">
    <property type="match status" value="1"/>
</dbReference>
<dbReference type="Pfam" id="PF11604">
    <property type="entry name" value="CusF_Ec"/>
    <property type="match status" value="1"/>
</dbReference>
<dbReference type="PANTHER" id="PTHR30097:SF15">
    <property type="entry name" value="CATION EFFLUX SYSTEM PROTEIN CUSB"/>
    <property type="match status" value="1"/>
</dbReference>
<feature type="domain" description="CzcB-like C-terminal circularly permuted SH3-like" evidence="8">
    <location>
        <begin position="346"/>
        <end position="405"/>
    </location>
</feature>
<dbReference type="Pfam" id="PF25919">
    <property type="entry name" value="BSH_CusB"/>
    <property type="match status" value="1"/>
</dbReference>